<dbReference type="EMBL" id="QDKJ01000019">
    <property type="protein sequence ID" value="PWC09674.1"/>
    <property type="molecule type" value="Genomic_DNA"/>
</dbReference>
<proteinExistence type="predicted"/>
<dbReference type="InterPro" id="IPR009493">
    <property type="entry name" value="P2_GpE"/>
</dbReference>
<evidence type="ECO:0000313" key="2">
    <source>
        <dbReference type="Proteomes" id="UP000245138"/>
    </source>
</evidence>
<protein>
    <submittedName>
        <fullName evidence="1">GpE family phage tail protein</fullName>
    </submittedName>
</protein>
<dbReference type="AlphaFoldDB" id="A0A2U1TJS9"/>
<evidence type="ECO:0000313" key="1">
    <source>
        <dbReference type="EMBL" id="PWC09674.1"/>
    </source>
</evidence>
<dbReference type="RefSeq" id="WP_109491265.1">
    <property type="nucleotide sequence ID" value="NZ_QDKJ01000019.1"/>
</dbReference>
<sequence>MEDLIADIATIFHWPLSEMYGMELCELIAWRERAAVRSGATKNDEP</sequence>
<reference evidence="1 2" key="1">
    <citation type="submission" date="2018-04" db="EMBL/GenBank/DDBJ databases">
        <title>Brenneria corticis sp.nov.</title>
        <authorList>
            <person name="Li Y."/>
        </authorList>
    </citation>
    <scope>NUCLEOTIDE SEQUENCE [LARGE SCALE GENOMIC DNA]</scope>
    <source>
        <strain evidence="1 2">LMG 27715</strain>
    </source>
</reference>
<gene>
    <name evidence="1" type="ORF">B4923_18920</name>
</gene>
<name>A0A2U1TJS9_9GAMM</name>
<organism evidence="1 2">
    <name type="scientific">Brenneria roseae subsp. americana</name>
    <dbReference type="NCBI Taxonomy" id="1508507"/>
    <lineage>
        <taxon>Bacteria</taxon>
        <taxon>Pseudomonadati</taxon>
        <taxon>Pseudomonadota</taxon>
        <taxon>Gammaproteobacteria</taxon>
        <taxon>Enterobacterales</taxon>
        <taxon>Pectobacteriaceae</taxon>
        <taxon>Brenneria</taxon>
    </lineage>
</organism>
<accession>A0A2U1TJS9</accession>
<comment type="caution">
    <text evidence="1">The sequence shown here is derived from an EMBL/GenBank/DDBJ whole genome shotgun (WGS) entry which is preliminary data.</text>
</comment>
<dbReference type="Proteomes" id="UP000245138">
    <property type="component" value="Unassembled WGS sequence"/>
</dbReference>
<dbReference type="OrthoDB" id="8566531at2"/>
<keyword evidence="2" id="KW-1185">Reference proteome</keyword>
<dbReference type="Pfam" id="PF06528">
    <property type="entry name" value="Phage_P2_GpE"/>
    <property type="match status" value="1"/>
</dbReference>